<evidence type="ECO:0000313" key="2">
    <source>
        <dbReference type="Proteomes" id="UP001611075"/>
    </source>
</evidence>
<reference evidence="1 2" key="1">
    <citation type="submission" date="2024-10" db="EMBL/GenBank/DDBJ databases">
        <title>The Natural Products Discovery Center: Release of the First 8490 Sequenced Strains for Exploring Actinobacteria Biosynthetic Diversity.</title>
        <authorList>
            <person name="Kalkreuter E."/>
            <person name="Kautsar S.A."/>
            <person name="Yang D."/>
            <person name="Bader C.D."/>
            <person name="Teijaro C.N."/>
            <person name="Fluegel L."/>
            <person name="Davis C.M."/>
            <person name="Simpson J.R."/>
            <person name="Lauterbach L."/>
            <person name="Steele A.D."/>
            <person name="Gui C."/>
            <person name="Meng S."/>
            <person name="Li G."/>
            <person name="Viehrig K."/>
            <person name="Ye F."/>
            <person name="Su P."/>
            <person name="Kiefer A.F."/>
            <person name="Nichols A."/>
            <person name="Cepeda A.J."/>
            <person name="Yan W."/>
            <person name="Fan B."/>
            <person name="Jiang Y."/>
            <person name="Adhikari A."/>
            <person name="Zheng C.-J."/>
            <person name="Schuster L."/>
            <person name="Cowan T.M."/>
            <person name="Smanski M.J."/>
            <person name="Chevrette M.G."/>
            <person name="De Carvalho L.P.S."/>
            <person name="Shen B."/>
        </authorList>
    </citation>
    <scope>NUCLEOTIDE SEQUENCE [LARGE SCALE GENOMIC DNA]</scope>
    <source>
        <strain evidence="1 2">NPDC021253</strain>
    </source>
</reference>
<dbReference type="Proteomes" id="UP001611075">
    <property type="component" value="Unassembled WGS sequence"/>
</dbReference>
<comment type="caution">
    <text evidence="1">The sequence shown here is derived from an EMBL/GenBank/DDBJ whole genome shotgun (WGS) entry which is preliminary data.</text>
</comment>
<accession>A0ABW7SD43</accession>
<organism evidence="1 2">
    <name type="scientific">Micromonospora rubida</name>
    <dbReference type="NCBI Taxonomy" id="2697657"/>
    <lineage>
        <taxon>Bacteria</taxon>
        <taxon>Bacillati</taxon>
        <taxon>Actinomycetota</taxon>
        <taxon>Actinomycetes</taxon>
        <taxon>Micromonosporales</taxon>
        <taxon>Micromonosporaceae</taxon>
        <taxon>Micromonospora</taxon>
    </lineage>
</organism>
<evidence type="ECO:0000313" key="1">
    <source>
        <dbReference type="EMBL" id="MFI0791612.1"/>
    </source>
</evidence>
<sequence length="137" mass="16058">MTKRADLVLLGDRIWYLPDGVYELQCIARTRRGPRCRNPIEHGQIASWTPMRSIHGLITVYDLSDHGDATLRRWREQHCELHDSPDIVDFSSPEREPFDSVRHASVVTSLEDKIAKYTRHLREGVTEDWCPWYPMPM</sequence>
<name>A0ABW7SD43_9ACTN</name>
<dbReference type="EMBL" id="JBIRPU010000001">
    <property type="protein sequence ID" value="MFI0791612.1"/>
    <property type="molecule type" value="Genomic_DNA"/>
</dbReference>
<dbReference type="RefSeq" id="WP_387026630.1">
    <property type="nucleotide sequence ID" value="NZ_JBIRPU010000001.1"/>
</dbReference>
<keyword evidence="2" id="KW-1185">Reference proteome</keyword>
<protein>
    <recommendedName>
        <fullName evidence="3">DUF402 domain-containing protein</fullName>
    </recommendedName>
</protein>
<evidence type="ECO:0008006" key="3">
    <source>
        <dbReference type="Google" id="ProtNLM"/>
    </source>
</evidence>
<gene>
    <name evidence="1" type="ORF">ACH4OY_02760</name>
</gene>
<proteinExistence type="predicted"/>